<gene>
    <name evidence="1" type="ORF">RPERSI_LOCUS28757</name>
</gene>
<accession>A0ACA9SBW2</accession>
<dbReference type="Proteomes" id="UP000789920">
    <property type="component" value="Unassembled WGS sequence"/>
</dbReference>
<protein>
    <submittedName>
        <fullName evidence="1">30109_t:CDS:1</fullName>
    </submittedName>
</protein>
<reference evidence="1" key="1">
    <citation type="submission" date="2021-06" db="EMBL/GenBank/DDBJ databases">
        <authorList>
            <person name="Kallberg Y."/>
            <person name="Tangrot J."/>
            <person name="Rosling A."/>
        </authorList>
    </citation>
    <scope>NUCLEOTIDE SEQUENCE</scope>
    <source>
        <strain evidence="1">MA461A</strain>
    </source>
</reference>
<dbReference type="EMBL" id="CAJVQC010105964">
    <property type="protein sequence ID" value="CAG8833242.1"/>
    <property type="molecule type" value="Genomic_DNA"/>
</dbReference>
<feature type="non-terminal residue" evidence="1">
    <location>
        <position position="1"/>
    </location>
</feature>
<name>A0ACA9SBW2_9GLOM</name>
<evidence type="ECO:0000313" key="2">
    <source>
        <dbReference type="Proteomes" id="UP000789920"/>
    </source>
</evidence>
<organism evidence="1 2">
    <name type="scientific">Racocetra persica</name>
    <dbReference type="NCBI Taxonomy" id="160502"/>
    <lineage>
        <taxon>Eukaryota</taxon>
        <taxon>Fungi</taxon>
        <taxon>Fungi incertae sedis</taxon>
        <taxon>Mucoromycota</taxon>
        <taxon>Glomeromycotina</taxon>
        <taxon>Glomeromycetes</taxon>
        <taxon>Diversisporales</taxon>
        <taxon>Gigasporaceae</taxon>
        <taxon>Racocetra</taxon>
    </lineage>
</organism>
<proteinExistence type="predicted"/>
<sequence>PNTNLEIKMLLINGAAKSPVKIKDLSADQTEGDVEDAKDMLQTSRS</sequence>
<keyword evidence="2" id="KW-1185">Reference proteome</keyword>
<feature type="non-terminal residue" evidence="1">
    <location>
        <position position="46"/>
    </location>
</feature>
<comment type="caution">
    <text evidence="1">The sequence shown here is derived from an EMBL/GenBank/DDBJ whole genome shotgun (WGS) entry which is preliminary data.</text>
</comment>
<evidence type="ECO:0000313" key="1">
    <source>
        <dbReference type="EMBL" id="CAG8833242.1"/>
    </source>
</evidence>